<name>A0A8I0HLU5_9CORY</name>
<accession>A0A8I0HLU5</accession>
<dbReference type="InterPro" id="IPR003772">
    <property type="entry name" value="YceD"/>
</dbReference>
<evidence type="ECO:0000313" key="2">
    <source>
        <dbReference type="EMBL" id="MBD8028866.1"/>
    </source>
</evidence>
<comment type="caution">
    <text evidence="2">The sequence shown here is derived from an EMBL/GenBank/DDBJ whole genome shotgun (WGS) entry which is preliminary data.</text>
</comment>
<organism evidence="2 3">
    <name type="scientific">Corynebacterium gallinarum</name>
    <dbReference type="NCBI Taxonomy" id="2762214"/>
    <lineage>
        <taxon>Bacteria</taxon>
        <taxon>Bacillati</taxon>
        <taxon>Actinomycetota</taxon>
        <taxon>Actinomycetes</taxon>
        <taxon>Mycobacteriales</taxon>
        <taxon>Corynebacteriaceae</taxon>
        <taxon>Corynebacterium</taxon>
    </lineage>
</organism>
<proteinExistence type="predicted"/>
<evidence type="ECO:0000313" key="3">
    <source>
        <dbReference type="Proteomes" id="UP000650224"/>
    </source>
</evidence>
<evidence type="ECO:0000256" key="1">
    <source>
        <dbReference type="SAM" id="MobiDB-lite"/>
    </source>
</evidence>
<dbReference type="RefSeq" id="WP_191732121.1">
    <property type="nucleotide sequence ID" value="NZ_JACSPR010000001.1"/>
</dbReference>
<protein>
    <submittedName>
        <fullName evidence="2">DUF177 domain-containing protein</fullName>
    </submittedName>
</protein>
<dbReference type="Pfam" id="PF02620">
    <property type="entry name" value="YceD"/>
    <property type="match status" value="1"/>
</dbReference>
<dbReference type="AlphaFoldDB" id="A0A8I0HLU5"/>
<dbReference type="Proteomes" id="UP000650224">
    <property type="component" value="Unassembled WGS sequence"/>
</dbReference>
<reference evidence="2 3" key="1">
    <citation type="submission" date="2020-08" db="EMBL/GenBank/DDBJ databases">
        <title>A Genomic Blueprint of the Chicken Gut Microbiome.</title>
        <authorList>
            <person name="Gilroy R."/>
            <person name="Ravi A."/>
            <person name="Getino M."/>
            <person name="Pursley I."/>
            <person name="Horton D.L."/>
            <person name="Alikhan N.-F."/>
            <person name="Baker D."/>
            <person name="Gharbi K."/>
            <person name="Hall N."/>
            <person name="Watson M."/>
            <person name="Adriaenssens E.M."/>
            <person name="Foster-Nyarko E."/>
            <person name="Jarju S."/>
            <person name="Secka A."/>
            <person name="Antonio M."/>
            <person name="Oren A."/>
            <person name="Chaudhuri R."/>
            <person name="La Ragione R.M."/>
            <person name="Hildebrand F."/>
            <person name="Pallen M.J."/>
        </authorList>
    </citation>
    <scope>NUCLEOTIDE SEQUENCE [LARGE SCALE GENOMIC DNA]</scope>
    <source>
        <strain evidence="2 3">Sa1YVA5</strain>
    </source>
</reference>
<sequence length="179" mass="19072">MKSPFVFDVAALLRGSGLPENIQQSGPSPARIGPEMIAIPEGGHVDIDAHLIPLGGGISVQATIQAQLKGQCSRCLRELSPQTTLNVSEVFAVDDDFITGEAVENEDELPQVNQDSIDLLQSVIDAAGLNLPFNPLCTELGYDSCDDSEVPAPDGTVDDEDDDGEGRVDPRWAGLEKFL</sequence>
<gene>
    <name evidence="2" type="ORF">H9627_00745</name>
</gene>
<keyword evidence="3" id="KW-1185">Reference proteome</keyword>
<dbReference type="EMBL" id="JACSPR010000001">
    <property type="protein sequence ID" value="MBD8028866.1"/>
    <property type="molecule type" value="Genomic_DNA"/>
</dbReference>
<feature type="region of interest" description="Disordered" evidence="1">
    <location>
        <begin position="144"/>
        <end position="179"/>
    </location>
</feature>